<gene>
    <name evidence="10" type="primary">micos13</name>
</gene>
<evidence type="ECO:0000256" key="2">
    <source>
        <dbReference type="ARBA" id="ARBA00006771"/>
    </source>
</evidence>
<dbReference type="GO" id="GO:0061617">
    <property type="term" value="C:MICOS complex"/>
    <property type="evidence" value="ECO:0000318"/>
    <property type="project" value="GO_Central"/>
</dbReference>
<evidence type="ECO:0000256" key="1">
    <source>
        <dbReference type="ARBA" id="ARBA00004434"/>
    </source>
</evidence>
<keyword evidence="6" id="KW-1133">Transmembrane helix</keyword>
<sequence length="190" mass="21286">FGFVYSALSSVSYRWLKRREKGRVSLRNNGDTNFPQSEPFPKSLARIRQQRKKRCGRALCCPWLSWRPASSSDQVSREGGFIFIIRNKKFLLKGGLAGGSVYVVYNQGLLGGGEEGAQALHKAKEALPPAVEEWAKYFGWQVPAIPKTDFSLCNAWNSGVRTVIGGLSVAPTRASEYTQYGWKYMKDLVK</sequence>
<dbReference type="Ensembl" id="ENSACAT00000017000.3">
    <property type="protein sequence ID" value="ENSACAP00000016671.3"/>
    <property type="gene ID" value="ENSACAG00000016943.3"/>
</dbReference>
<keyword evidence="8" id="KW-0472">Membrane</keyword>
<reference evidence="10" key="1">
    <citation type="submission" date="2009-12" db="EMBL/GenBank/DDBJ databases">
        <title>The Genome Sequence of Anolis carolinensis (Green Anole Lizard).</title>
        <authorList>
            <consortium name="The Genome Sequencing Platform"/>
            <person name="Di Palma F."/>
            <person name="Alfoldi J."/>
            <person name="Heiman D."/>
            <person name="Young S."/>
            <person name="Grabherr M."/>
            <person name="Johnson J."/>
            <person name="Lander E.S."/>
            <person name="Lindblad-Toh K."/>
        </authorList>
    </citation>
    <scope>NUCLEOTIDE SEQUENCE [LARGE SCALE GENOMIC DNA]</scope>
    <source>
        <strain evidence="10">JBL SC #1</strain>
    </source>
</reference>
<dbReference type="GeneTree" id="ENSGT00390000002629"/>
<dbReference type="Pfam" id="PF15884">
    <property type="entry name" value="QIL1"/>
    <property type="match status" value="1"/>
</dbReference>
<dbReference type="InParanoid" id="H9GNR4"/>
<evidence type="ECO:0000313" key="10">
    <source>
        <dbReference type="Ensembl" id="ENSACAP00000016671.3"/>
    </source>
</evidence>
<dbReference type="eggNOG" id="ENOG502S4BC">
    <property type="taxonomic scope" value="Eukaryota"/>
</dbReference>
<comment type="function">
    <text evidence="9">Component of the MICOS complex, a large protein complex of the mitochondrial inner membrane that plays crucial roles in the maintenance of crista junctions, inner membrane architecture, and formation of contact sites to the outer membrane.</text>
</comment>
<protein>
    <recommendedName>
        <fullName evidence="3 9">MICOS complex subunit MIC13</fullName>
    </recommendedName>
</protein>
<proteinExistence type="inferred from homology"/>
<dbReference type="PANTHER" id="PTHR31816:SF3">
    <property type="entry name" value="MICOS COMPLEX SUBUNIT MIC13"/>
    <property type="match status" value="1"/>
</dbReference>
<dbReference type="STRING" id="28377.ENSACAP00000016671"/>
<evidence type="ECO:0000313" key="11">
    <source>
        <dbReference type="Proteomes" id="UP000001646"/>
    </source>
</evidence>
<name>H9GNR4_ANOCA</name>
<evidence type="ECO:0000256" key="6">
    <source>
        <dbReference type="ARBA" id="ARBA00022989"/>
    </source>
</evidence>
<keyword evidence="4" id="KW-0812">Transmembrane</keyword>
<reference evidence="10" key="2">
    <citation type="submission" date="2025-08" db="UniProtKB">
        <authorList>
            <consortium name="Ensembl"/>
        </authorList>
    </citation>
    <scope>IDENTIFICATION</scope>
</reference>
<reference evidence="10" key="3">
    <citation type="submission" date="2025-09" db="UniProtKB">
        <authorList>
            <consortium name="Ensembl"/>
        </authorList>
    </citation>
    <scope>IDENTIFICATION</scope>
</reference>
<comment type="similarity">
    <text evidence="2 9">Belongs to the MICOS complex subunit Mic13 family.</text>
</comment>
<evidence type="ECO:0000256" key="8">
    <source>
        <dbReference type="ARBA" id="ARBA00023136"/>
    </source>
</evidence>
<evidence type="ECO:0000256" key="9">
    <source>
        <dbReference type="RuleBase" id="RU363009"/>
    </source>
</evidence>
<comment type="subcellular location">
    <subcellularLocation>
        <location evidence="1 9">Mitochondrion inner membrane</location>
        <topology evidence="1 9">Single-pass membrane protein</topology>
    </subcellularLocation>
</comment>
<dbReference type="HOGENOM" id="CLU_152642_0_1_1"/>
<organism evidence="10 11">
    <name type="scientific">Anolis carolinensis</name>
    <name type="common">Green anole</name>
    <name type="synonym">American chameleon</name>
    <dbReference type="NCBI Taxonomy" id="28377"/>
    <lineage>
        <taxon>Eukaryota</taxon>
        <taxon>Metazoa</taxon>
        <taxon>Chordata</taxon>
        <taxon>Craniata</taxon>
        <taxon>Vertebrata</taxon>
        <taxon>Euteleostomi</taxon>
        <taxon>Lepidosauria</taxon>
        <taxon>Squamata</taxon>
        <taxon>Bifurcata</taxon>
        <taxon>Unidentata</taxon>
        <taxon>Episquamata</taxon>
        <taxon>Toxicofera</taxon>
        <taxon>Iguania</taxon>
        <taxon>Dactyloidae</taxon>
        <taxon>Anolis</taxon>
    </lineage>
</organism>
<dbReference type="InterPro" id="IPR026769">
    <property type="entry name" value="Mic13"/>
</dbReference>
<keyword evidence="11" id="KW-1185">Reference proteome</keyword>
<evidence type="ECO:0000256" key="4">
    <source>
        <dbReference type="ARBA" id="ARBA00022692"/>
    </source>
</evidence>
<comment type="subunit">
    <text evidence="9">Component of the mitochondrial contact site and cristae organizing system (MICOS) complex.</text>
</comment>
<keyword evidence="5 9" id="KW-0999">Mitochondrion inner membrane</keyword>
<dbReference type="Proteomes" id="UP000001646">
    <property type="component" value="Unplaced"/>
</dbReference>
<dbReference type="PANTHER" id="PTHR31816">
    <property type="entry name" value="MICOS COMPLEX SUBUNIT MIC13"/>
    <property type="match status" value="1"/>
</dbReference>
<dbReference type="GO" id="GO:0042407">
    <property type="term" value="P:cristae formation"/>
    <property type="evidence" value="ECO:0000318"/>
    <property type="project" value="GO_Central"/>
</dbReference>
<evidence type="ECO:0000256" key="5">
    <source>
        <dbReference type="ARBA" id="ARBA00022792"/>
    </source>
</evidence>
<dbReference type="Bgee" id="ENSACAG00000016943">
    <property type="expression patterns" value="Expressed in liver and 14 other cell types or tissues"/>
</dbReference>
<evidence type="ECO:0000256" key="7">
    <source>
        <dbReference type="ARBA" id="ARBA00023128"/>
    </source>
</evidence>
<dbReference type="GO" id="GO:0044284">
    <property type="term" value="C:mitochondrial crista junction"/>
    <property type="evidence" value="ECO:0000318"/>
    <property type="project" value="GO_Central"/>
</dbReference>
<keyword evidence="7 9" id="KW-0496">Mitochondrion</keyword>
<accession>H9GNR4</accession>
<dbReference type="AlphaFoldDB" id="H9GNR4"/>
<evidence type="ECO:0000256" key="3">
    <source>
        <dbReference type="ARBA" id="ARBA00018172"/>
    </source>
</evidence>